<dbReference type="GO" id="GO:0006281">
    <property type="term" value="P:DNA repair"/>
    <property type="evidence" value="ECO:0007669"/>
    <property type="project" value="UniProtKB-KW"/>
</dbReference>
<organism evidence="15 16">
    <name type="scientific">Thermococcus pacificus</name>
    <dbReference type="NCBI Taxonomy" id="71998"/>
    <lineage>
        <taxon>Archaea</taxon>
        <taxon>Methanobacteriati</taxon>
        <taxon>Methanobacteriota</taxon>
        <taxon>Thermococci</taxon>
        <taxon>Thermococcales</taxon>
        <taxon>Thermococcaceae</taxon>
        <taxon>Thermococcus</taxon>
    </lineage>
</organism>
<dbReference type="KEGG" id="tpaf:A3L08_01265"/>
<sequence>MLSAEVFEIAGRRVWIGVFWQEKIQGITFSLDREQFERNVERLSGFLRRRGVDLDLAREGSNYPALVRDVIIGKVDNADVLDELSFEGLTPFEGRVYEWLTKNVKRGDIITYGNLAKALGTSPRAIGGAMRRNPYPIVVPCHRVVAKDGIGYYTPRLDEKVFLLKIEGVEGWTSSKLTS</sequence>
<evidence type="ECO:0000256" key="2">
    <source>
        <dbReference type="ARBA" id="ARBA00003317"/>
    </source>
</evidence>
<dbReference type="NCBIfam" id="TIGR00589">
    <property type="entry name" value="ogt"/>
    <property type="match status" value="1"/>
</dbReference>
<keyword evidence="10" id="KW-0227">DNA damage</keyword>
<dbReference type="InterPro" id="IPR014048">
    <property type="entry name" value="MethylDNA_cys_MeTrfase_DNA-bd"/>
</dbReference>
<evidence type="ECO:0000259" key="13">
    <source>
        <dbReference type="Pfam" id="PF01035"/>
    </source>
</evidence>
<dbReference type="InterPro" id="IPR036388">
    <property type="entry name" value="WH-like_DNA-bd_sf"/>
</dbReference>
<dbReference type="RefSeq" id="WP_088853316.1">
    <property type="nucleotide sequence ID" value="NZ_CP015102.1"/>
</dbReference>
<evidence type="ECO:0000256" key="11">
    <source>
        <dbReference type="ARBA" id="ARBA00023204"/>
    </source>
</evidence>
<dbReference type="CDD" id="cd06445">
    <property type="entry name" value="ATase"/>
    <property type="match status" value="1"/>
</dbReference>
<dbReference type="Pfam" id="PF09153">
    <property type="entry name" value="MGMT_N"/>
    <property type="match status" value="1"/>
</dbReference>
<dbReference type="Pfam" id="PF01035">
    <property type="entry name" value="DNA_binding_1"/>
    <property type="match status" value="1"/>
</dbReference>
<dbReference type="InterPro" id="IPR001497">
    <property type="entry name" value="MethylDNA_cys_MeTrfase_AS"/>
</dbReference>
<dbReference type="SUPFAM" id="SSF53155">
    <property type="entry name" value="Methylated DNA-protein cysteine methyltransferase domain"/>
    <property type="match status" value="1"/>
</dbReference>
<dbReference type="PROSITE" id="PS00374">
    <property type="entry name" value="MGMT"/>
    <property type="match status" value="1"/>
</dbReference>
<dbReference type="PANTHER" id="PTHR46460">
    <property type="entry name" value="METHYLATED-DNA--PROTEIN-CYSTEINE METHYLTRANSFERASE"/>
    <property type="match status" value="1"/>
</dbReference>
<keyword evidence="8 15" id="KW-0489">Methyltransferase</keyword>
<dbReference type="EC" id="2.1.1.63" evidence="5"/>
<evidence type="ECO:0000256" key="6">
    <source>
        <dbReference type="ARBA" id="ARBA00015377"/>
    </source>
</evidence>
<evidence type="ECO:0000256" key="8">
    <source>
        <dbReference type="ARBA" id="ARBA00022603"/>
    </source>
</evidence>
<evidence type="ECO:0000256" key="5">
    <source>
        <dbReference type="ARBA" id="ARBA00011918"/>
    </source>
</evidence>
<dbReference type="OrthoDB" id="372118at2157"/>
<comment type="catalytic activity">
    <reaction evidence="12">
        <text>a 6-O-methyl-2'-deoxyguanosine in DNA + L-cysteinyl-[protein] = S-methyl-L-cysteinyl-[protein] + a 2'-deoxyguanosine in DNA</text>
        <dbReference type="Rhea" id="RHEA:24000"/>
        <dbReference type="Rhea" id="RHEA-COMP:10131"/>
        <dbReference type="Rhea" id="RHEA-COMP:10132"/>
        <dbReference type="Rhea" id="RHEA-COMP:11367"/>
        <dbReference type="Rhea" id="RHEA-COMP:11368"/>
        <dbReference type="ChEBI" id="CHEBI:29950"/>
        <dbReference type="ChEBI" id="CHEBI:82612"/>
        <dbReference type="ChEBI" id="CHEBI:85445"/>
        <dbReference type="ChEBI" id="CHEBI:85448"/>
        <dbReference type="EC" id="2.1.1.63"/>
    </reaction>
</comment>
<comment type="catalytic activity">
    <reaction evidence="1">
        <text>a 4-O-methyl-thymidine in DNA + L-cysteinyl-[protein] = a thymidine in DNA + S-methyl-L-cysteinyl-[protein]</text>
        <dbReference type="Rhea" id="RHEA:53428"/>
        <dbReference type="Rhea" id="RHEA-COMP:10131"/>
        <dbReference type="Rhea" id="RHEA-COMP:10132"/>
        <dbReference type="Rhea" id="RHEA-COMP:13555"/>
        <dbReference type="Rhea" id="RHEA-COMP:13556"/>
        <dbReference type="ChEBI" id="CHEBI:29950"/>
        <dbReference type="ChEBI" id="CHEBI:82612"/>
        <dbReference type="ChEBI" id="CHEBI:137386"/>
        <dbReference type="ChEBI" id="CHEBI:137387"/>
        <dbReference type="EC" id="2.1.1.63"/>
    </reaction>
</comment>
<dbReference type="NCBIfam" id="NF041132">
    <property type="entry name" value="DNA_protcyst_Mta_Thcoc"/>
    <property type="match status" value="1"/>
</dbReference>
<keyword evidence="11" id="KW-0234">DNA repair</keyword>
<dbReference type="GO" id="GO:0003908">
    <property type="term" value="F:methylated-DNA-[protein]-cysteine S-methyltransferase activity"/>
    <property type="evidence" value="ECO:0007669"/>
    <property type="project" value="UniProtKB-EC"/>
</dbReference>
<feature type="domain" description="Methylated DNA-protein cysteine methyltransferase ribonuclease H-like" evidence="14">
    <location>
        <begin position="1"/>
        <end position="85"/>
    </location>
</feature>
<feature type="domain" description="Methylated-DNA-[protein]-cysteine S-methyltransferase DNA binding" evidence="13">
    <location>
        <begin position="91"/>
        <end position="169"/>
    </location>
</feature>
<evidence type="ECO:0000256" key="3">
    <source>
        <dbReference type="ARBA" id="ARBA00004496"/>
    </source>
</evidence>
<keyword evidence="7" id="KW-0963">Cytoplasm</keyword>
<dbReference type="Proteomes" id="UP000197418">
    <property type="component" value="Chromosome"/>
</dbReference>
<evidence type="ECO:0000256" key="12">
    <source>
        <dbReference type="ARBA" id="ARBA00049348"/>
    </source>
</evidence>
<evidence type="ECO:0000313" key="16">
    <source>
        <dbReference type="Proteomes" id="UP000197418"/>
    </source>
</evidence>
<evidence type="ECO:0000256" key="1">
    <source>
        <dbReference type="ARBA" id="ARBA00001286"/>
    </source>
</evidence>
<name>A0A218P5I3_9EURY</name>
<comment type="function">
    <text evidence="2">Involved in the cellular defense against the biological effects of O6-methylguanine (O6-MeG) and O4-methylthymine (O4-MeT) in DNA. Repairs the methylated nucleobase in DNA by stoichiometrically transferring the methyl group to a cysteine residue in the enzyme. This is a suicide reaction: the enzyme is irreversibly inactivated.</text>
</comment>
<dbReference type="SUPFAM" id="SSF46767">
    <property type="entry name" value="Methylated DNA-protein cysteine methyltransferase, C-terminal domain"/>
    <property type="match status" value="1"/>
</dbReference>
<protein>
    <recommendedName>
        <fullName evidence="6">Methylated-DNA--protein-cysteine methyltransferase</fullName>
        <ecNumber evidence="5">2.1.1.63</ecNumber>
    </recommendedName>
</protein>
<dbReference type="Gene3D" id="3.30.160.70">
    <property type="entry name" value="Methylated DNA-protein cysteine methyltransferase domain"/>
    <property type="match status" value="1"/>
</dbReference>
<keyword evidence="9 15" id="KW-0808">Transferase</keyword>
<evidence type="ECO:0000256" key="10">
    <source>
        <dbReference type="ARBA" id="ARBA00022763"/>
    </source>
</evidence>
<evidence type="ECO:0000256" key="7">
    <source>
        <dbReference type="ARBA" id="ARBA00022490"/>
    </source>
</evidence>
<dbReference type="GeneID" id="33314857"/>
<gene>
    <name evidence="15" type="ORF">A3L08_01265</name>
</gene>
<evidence type="ECO:0000256" key="4">
    <source>
        <dbReference type="ARBA" id="ARBA00008711"/>
    </source>
</evidence>
<evidence type="ECO:0000259" key="14">
    <source>
        <dbReference type="Pfam" id="PF09153"/>
    </source>
</evidence>
<dbReference type="GO" id="GO:0005737">
    <property type="term" value="C:cytoplasm"/>
    <property type="evidence" value="ECO:0007669"/>
    <property type="project" value="UniProtKB-SubCell"/>
</dbReference>
<comment type="subcellular location">
    <subcellularLocation>
        <location evidence="3">Cytoplasm</location>
    </subcellularLocation>
</comment>
<dbReference type="InterPro" id="IPR015236">
    <property type="entry name" value="MGMT_N"/>
</dbReference>
<evidence type="ECO:0000256" key="9">
    <source>
        <dbReference type="ARBA" id="ARBA00022679"/>
    </source>
</evidence>
<dbReference type="EMBL" id="CP015102">
    <property type="protein sequence ID" value="ASJ06054.1"/>
    <property type="molecule type" value="Genomic_DNA"/>
</dbReference>
<dbReference type="InterPro" id="IPR054936">
    <property type="entry name" value="DNA_protcyst_Mta_Thcoc"/>
</dbReference>
<dbReference type="FunFam" id="1.10.10.10:FF:000214">
    <property type="entry name" value="Methylated-DNA--protein-cysteine methyltransferase"/>
    <property type="match status" value="1"/>
</dbReference>
<evidence type="ECO:0000313" key="15">
    <source>
        <dbReference type="EMBL" id="ASJ06054.1"/>
    </source>
</evidence>
<dbReference type="Gene3D" id="1.10.10.10">
    <property type="entry name" value="Winged helix-like DNA-binding domain superfamily/Winged helix DNA-binding domain"/>
    <property type="match status" value="1"/>
</dbReference>
<dbReference type="InterPro" id="IPR036631">
    <property type="entry name" value="MGMT_N_sf"/>
</dbReference>
<keyword evidence="16" id="KW-1185">Reference proteome</keyword>
<reference evidence="15 16" key="1">
    <citation type="submission" date="2016-04" db="EMBL/GenBank/DDBJ databases">
        <title>Complete genome sequence of Thermococcus pacificus type strain P4.</title>
        <authorList>
            <person name="Oger P.M."/>
        </authorList>
    </citation>
    <scope>NUCLEOTIDE SEQUENCE [LARGE SCALE GENOMIC DNA]</scope>
    <source>
        <strain evidence="15 16">P-4</strain>
    </source>
</reference>
<dbReference type="PANTHER" id="PTHR46460:SF1">
    <property type="entry name" value="METHYLATED-DNA--PROTEIN-CYSTEINE METHYLTRANSFERASE"/>
    <property type="match status" value="1"/>
</dbReference>
<dbReference type="GO" id="GO:0032259">
    <property type="term" value="P:methylation"/>
    <property type="evidence" value="ECO:0007669"/>
    <property type="project" value="UniProtKB-KW"/>
</dbReference>
<dbReference type="NCBIfam" id="NF003022">
    <property type="entry name" value="PRK03887.1"/>
    <property type="match status" value="1"/>
</dbReference>
<proteinExistence type="inferred from homology"/>
<dbReference type="InterPro" id="IPR036217">
    <property type="entry name" value="MethylDNA_cys_MeTrfase_DNAb"/>
</dbReference>
<dbReference type="AlphaFoldDB" id="A0A218P5I3"/>
<comment type="similarity">
    <text evidence="4">Belongs to the MGMT family.</text>
</comment>
<accession>A0A218P5I3</accession>